<dbReference type="OrthoDB" id="5816674at2"/>
<keyword evidence="3" id="KW-1185">Reference proteome</keyword>
<keyword evidence="2" id="KW-0378">Hydrolase</keyword>
<reference evidence="2 3" key="1">
    <citation type="submission" date="2018-01" db="EMBL/GenBank/DDBJ databases">
        <title>Whole genome sequencing of Histamine producing bacteria.</title>
        <authorList>
            <person name="Butler K."/>
        </authorList>
    </citation>
    <scope>NUCLEOTIDE SEQUENCE [LARGE SCALE GENOMIC DNA]</scope>
    <source>
        <strain evidence="2 3">DSM 24669</strain>
    </source>
</reference>
<feature type="signal peptide" evidence="1">
    <location>
        <begin position="1"/>
        <end position="21"/>
    </location>
</feature>
<keyword evidence="2" id="KW-0121">Carboxypeptidase</keyword>
<dbReference type="RefSeq" id="WP_048898418.1">
    <property type="nucleotide sequence ID" value="NZ_AP024852.1"/>
</dbReference>
<keyword evidence="2" id="KW-0645">Protease</keyword>
<name>A0A0J8VDB9_9GAMM</name>
<dbReference type="STRING" id="680026.AB733_08780"/>
<evidence type="ECO:0000256" key="1">
    <source>
        <dbReference type="SAM" id="SignalP"/>
    </source>
</evidence>
<comment type="caution">
    <text evidence="2">The sequence shown here is derived from an EMBL/GenBank/DDBJ whole genome shotgun (WGS) entry which is preliminary data.</text>
</comment>
<organism evidence="2 3">
    <name type="scientific">Photobacterium swingsii</name>
    <dbReference type="NCBI Taxonomy" id="680026"/>
    <lineage>
        <taxon>Bacteria</taxon>
        <taxon>Pseudomonadati</taxon>
        <taxon>Pseudomonadota</taxon>
        <taxon>Gammaproteobacteria</taxon>
        <taxon>Vibrionales</taxon>
        <taxon>Vibrionaceae</taxon>
        <taxon>Photobacterium</taxon>
    </lineage>
</organism>
<keyword evidence="1" id="KW-0732">Signal</keyword>
<gene>
    <name evidence="2" type="ORF">C9I94_15725</name>
</gene>
<proteinExistence type="predicted"/>
<dbReference type="Proteomes" id="UP000240481">
    <property type="component" value="Unassembled WGS sequence"/>
</dbReference>
<accession>A0A0J8VDB9</accession>
<dbReference type="AlphaFoldDB" id="A0A0J8VDB9"/>
<sequence>MKKSNIVIASMLIAFSSMSFAGLKVVDSQNGAWVTVTDNGKPVAEAVVSATNVPQSKGEFKTNEKGRVFIPLSMNHSKSVKFKAVTPEGKEMSRFAFHGKS</sequence>
<evidence type="ECO:0000313" key="2">
    <source>
        <dbReference type="EMBL" id="PSW23568.1"/>
    </source>
</evidence>
<feature type="chain" id="PRO_5030009126" evidence="1">
    <location>
        <begin position="22"/>
        <end position="101"/>
    </location>
</feature>
<dbReference type="EMBL" id="PYLZ01000008">
    <property type="protein sequence ID" value="PSW23568.1"/>
    <property type="molecule type" value="Genomic_DNA"/>
</dbReference>
<protein>
    <submittedName>
        <fullName evidence="2">Carboxypeptidase regulatory-like domain-containing protein</fullName>
    </submittedName>
</protein>
<evidence type="ECO:0000313" key="3">
    <source>
        <dbReference type="Proteomes" id="UP000240481"/>
    </source>
</evidence>
<dbReference type="GO" id="GO:0004180">
    <property type="term" value="F:carboxypeptidase activity"/>
    <property type="evidence" value="ECO:0007669"/>
    <property type="project" value="UniProtKB-KW"/>
</dbReference>